<comment type="caution">
    <text evidence="14">The sequence shown here is derived from an EMBL/GenBank/DDBJ whole genome shotgun (WGS) entry which is preliminary data.</text>
</comment>
<evidence type="ECO:0000256" key="7">
    <source>
        <dbReference type="ARBA" id="ARBA00023277"/>
    </source>
</evidence>
<gene>
    <name evidence="14" type="ORF">AJ79_04227</name>
</gene>
<dbReference type="InterPro" id="IPR005103">
    <property type="entry name" value="AA9_LPMO"/>
</dbReference>
<feature type="chain" id="PRO_5013333041" description="AA9 family lytic polysaccharide monooxygenase" evidence="12">
    <location>
        <begin position="20"/>
        <end position="252"/>
    </location>
</feature>
<dbReference type="GO" id="GO:0005576">
    <property type="term" value="C:extracellular region"/>
    <property type="evidence" value="ECO:0007669"/>
    <property type="project" value="UniProtKB-SubCell"/>
</dbReference>
<feature type="signal peptide" evidence="12">
    <location>
        <begin position="1"/>
        <end position="19"/>
    </location>
</feature>
<name>A0A2B7XUP1_9EURO</name>
<dbReference type="PANTHER" id="PTHR33353:SF17">
    <property type="entry name" value="ENDO-BETA-1,4-GLUCANASE D"/>
    <property type="match status" value="1"/>
</dbReference>
<comment type="function">
    <text evidence="11">Lytic polysaccharide monooxygenase (LMPO) that depolymerizes crystalline and amorphous polysaccharides via the oxidation of scissile alpha- or beta-(1-4)-glycosidic bonds, yielding C1 and/or C4 oxidation products. Catalysis by LPMOs requires the reduction of the active-site copper from Cu(II) to Cu(I) by a reducing agent and H(2)O(2) or O(2) as a cosubstrate.</text>
</comment>
<evidence type="ECO:0000313" key="14">
    <source>
        <dbReference type="EMBL" id="PGH12483.1"/>
    </source>
</evidence>
<evidence type="ECO:0000256" key="11">
    <source>
        <dbReference type="RuleBase" id="RU368122"/>
    </source>
</evidence>
<dbReference type="STRING" id="1447875.A0A2B7XUP1"/>
<dbReference type="PANTHER" id="PTHR33353">
    <property type="entry name" value="PUTATIVE (AFU_ORTHOLOGUE AFUA_1G12560)-RELATED"/>
    <property type="match status" value="1"/>
</dbReference>
<proteinExistence type="inferred from homology"/>
<dbReference type="Pfam" id="PF03443">
    <property type="entry name" value="AA9"/>
    <property type="match status" value="1"/>
</dbReference>
<evidence type="ECO:0000256" key="4">
    <source>
        <dbReference type="ARBA" id="ARBA00023001"/>
    </source>
</evidence>
<evidence type="ECO:0000256" key="2">
    <source>
        <dbReference type="ARBA" id="ARBA00004613"/>
    </source>
</evidence>
<keyword evidence="4 11" id="KW-0136">Cellulose degradation</keyword>
<keyword evidence="7 11" id="KW-0119">Carbohydrate metabolism</keyword>
<evidence type="ECO:0000256" key="5">
    <source>
        <dbReference type="ARBA" id="ARBA00023008"/>
    </source>
</evidence>
<dbReference type="Proteomes" id="UP000223968">
    <property type="component" value="Unassembled WGS sequence"/>
</dbReference>
<keyword evidence="5" id="KW-0186">Copper</keyword>
<keyword evidence="6 11" id="KW-1015">Disulfide bond</keyword>
<dbReference type="GO" id="GO:0030248">
    <property type="term" value="F:cellulose binding"/>
    <property type="evidence" value="ECO:0007669"/>
    <property type="project" value="UniProtKB-UniRule"/>
</dbReference>
<evidence type="ECO:0000256" key="12">
    <source>
        <dbReference type="SAM" id="SignalP"/>
    </source>
</evidence>
<reference evidence="14 15" key="1">
    <citation type="submission" date="2017-10" db="EMBL/GenBank/DDBJ databases">
        <title>Comparative genomics in systemic dimorphic fungi from Ajellomycetaceae.</title>
        <authorList>
            <person name="Munoz J.F."/>
            <person name="Mcewen J.G."/>
            <person name="Clay O.K."/>
            <person name="Cuomo C.A."/>
        </authorList>
    </citation>
    <scope>NUCLEOTIDE SEQUENCE [LARGE SCALE GENOMIC DNA]</scope>
    <source>
        <strain evidence="14 15">UAMH5409</strain>
    </source>
</reference>
<evidence type="ECO:0000256" key="9">
    <source>
        <dbReference type="ARBA" id="ARBA00044502"/>
    </source>
</evidence>
<keyword evidence="15" id="KW-1185">Reference proteome</keyword>
<dbReference type="OrthoDB" id="5558646at2759"/>
<accession>A0A2B7XUP1</accession>
<comment type="subcellular location">
    <subcellularLocation>
        <location evidence="2 11">Secreted</location>
    </subcellularLocation>
</comment>
<evidence type="ECO:0000256" key="1">
    <source>
        <dbReference type="ARBA" id="ARBA00001973"/>
    </source>
</evidence>
<dbReference type="Gene3D" id="2.70.50.70">
    <property type="match status" value="1"/>
</dbReference>
<evidence type="ECO:0000256" key="6">
    <source>
        <dbReference type="ARBA" id="ARBA00023157"/>
    </source>
</evidence>
<keyword evidence="3 11" id="KW-0964">Secreted</keyword>
<comment type="cofactor">
    <cofactor evidence="1">
        <name>Cu(2+)</name>
        <dbReference type="ChEBI" id="CHEBI:29036"/>
    </cofactor>
</comment>
<evidence type="ECO:0000259" key="13">
    <source>
        <dbReference type="Pfam" id="PF03443"/>
    </source>
</evidence>
<dbReference type="CDD" id="cd21175">
    <property type="entry name" value="LPMO_AA9"/>
    <property type="match status" value="1"/>
</dbReference>
<dbReference type="EMBL" id="PDNB01000057">
    <property type="protein sequence ID" value="PGH12483.1"/>
    <property type="molecule type" value="Genomic_DNA"/>
</dbReference>
<comment type="catalytic activity">
    <reaction evidence="10 11">
        <text>[(1-&gt;4)-beta-D-glucosyl]n+m + reduced acceptor + O2 = 4-dehydro-beta-D-glucosyl-[(1-&gt;4)-beta-D-glucosyl]n-1 + [(1-&gt;4)-beta-D-glucosyl]m + acceptor + H2O.</text>
        <dbReference type="EC" id="1.14.99.56"/>
    </reaction>
</comment>
<evidence type="ECO:0000256" key="8">
    <source>
        <dbReference type="ARBA" id="ARBA00023326"/>
    </source>
</evidence>
<sequence length="252" mass="26872">MKLATTVLGALSLFGYVHAHAVVYGIWVNGQDQGDGQGKYIRSPPSNDPVKDLSSPAIACNVNGNPVSEFAKAAAGDEIMVEWYHNSRGDDIIASSHKGPIQAFIAPYTDGNGASATWTKIASQGYDSSRDKWAVDDLIANGGKLPFNLPSNLAPGKYLLRHEIIGLHEADATYDVNPIRGAQFYPSCIQLEVTGGGSESPGQNFGFNQGYSYSDPGIHFNLYQCPNEGPEGGFSYGCFGEYTAPGPEVWGA</sequence>
<feature type="domain" description="Auxiliary Activity family 9 catalytic" evidence="13">
    <location>
        <begin position="20"/>
        <end position="225"/>
    </location>
</feature>
<evidence type="ECO:0000256" key="3">
    <source>
        <dbReference type="ARBA" id="ARBA00022525"/>
    </source>
</evidence>
<dbReference type="GO" id="GO:0008810">
    <property type="term" value="F:cellulase activity"/>
    <property type="evidence" value="ECO:0007669"/>
    <property type="project" value="UniProtKB-UniRule"/>
</dbReference>
<dbReference type="EC" id="1.14.99.56" evidence="11"/>
<protein>
    <recommendedName>
        <fullName evidence="11">AA9 family lytic polysaccharide monooxygenase</fullName>
        <ecNumber evidence="11">1.14.99.56</ecNumber>
    </recommendedName>
    <alternativeName>
        <fullName evidence="11">Endo-beta-1,4-glucanase</fullName>
    </alternativeName>
    <alternativeName>
        <fullName evidence="11">Glycosyl hydrolase 61 family protein</fullName>
    </alternativeName>
</protein>
<keyword evidence="8 11" id="KW-0624">Polysaccharide degradation</keyword>
<dbReference type="InterPro" id="IPR049892">
    <property type="entry name" value="AA9"/>
</dbReference>
<comment type="similarity">
    <text evidence="9">Belongs to the polysaccharide monooxygenase AA9 family.</text>
</comment>
<evidence type="ECO:0000256" key="10">
    <source>
        <dbReference type="ARBA" id="ARBA00045077"/>
    </source>
</evidence>
<comment type="domain">
    <text evidence="11">Has a modular structure: an endo-beta-1,4-glucanase catalytic module at the N-terminus, a linker rich in serines and threonines, and a C-terminal carbohydrate-binding module (CBM).</text>
</comment>
<dbReference type="GO" id="GO:0030245">
    <property type="term" value="P:cellulose catabolic process"/>
    <property type="evidence" value="ECO:0007669"/>
    <property type="project" value="UniProtKB-UniRule"/>
</dbReference>
<evidence type="ECO:0000313" key="15">
    <source>
        <dbReference type="Proteomes" id="UP000223968"/>
    </source>
</evidence>
<organism evidence="14 15">
    <name type="scientific">Helicocarpus griseus UAMH5409</name>
    <dbReference type="NCBI Taxonomy" id="1447875"/>
    <lineage>
        <taxon>Eukaryota</taxon>
        <taxon>Fungi</taxon>
        <taxon>Dikarya</taxon>
        <taxon>Ascomycota</taxon>
        <taxon>Pezizomycotina</taxon>
        <taxon>Eurotiomycetes</taxon>
        <taxon>Eurotiomycetidae</taxon>
        <taxon>Onygenales</taxon>
        <taxon>Ajellomycetaceae</taxon>
        <taxon>Helicocarpus</taxon>
    </lineage>
</organism>
<dbReference type="AlphaFoldDB" id="A0A2B7XUP1"/>
<keyword evidence="12" id="KW-0732">Signal</keyword>